<evidence type="ECO:0000256" key="3">
    <source>
        <dbReference type="ARBA" id="ARBA00023125"/>
    </source>
</evidence>
<dbReference type="FunFam" id="1.10.10.60:FF:000002">
    <property type="entry name" value="Myb family transcription factor"/>
    <property type="match status" value="1"/>
</dbReference>
<dbReference type="InterPro" id="IPR044787">
    <property type="entry name" value="HHO5-like"/>
</dbReference>
<feature type="domain" description="HTH myb-type" evidence="7">
    <location>
        <begin position="193"/>
        <end position="253"/>
    </location>
</feature>
<feature type="region of interest" description="Disordered" evidence="6">
    <location>
        <begin position="110"/>
        <end position="131"/>
    </location>
</feature>
<dbReference type="Proteomes" id="UP001229421">
    <property type="component" value="Unassembled WGS sequence"/>
</dbReference>
<dbReference type="InterPro" id="IPR006447">
    <property type="entry name" value="Myb_dom_plants"/>
</dbReference>
<keyword evidence="3" id="KW-0238">DNA-binding</keyword>
<evidence type="ECO:0000256" key="6">
    <source>
        <dbReference type="SAM" id="MobiDB-lite"/>
    </source>
</evidence>
<dbReference type="GO" id="GO:0005634">
    <property type="term" value="C:nucleus"/>
    <property type="evidence" value="ECO:0007669"/>
    <property type="project" value="UniProtKB-SubCell"/>
</dbReference>
<dbReference type="GO" id="GO:0003677">
    <property type="term" value="F:DNA binding"/>
    <property type="evidence" value="ECO:0007669"/>
    <property type="project" value="UniProtKB-KW"/>
</dbReference>
<evidence type="ECO:0000313" key="8">
    <source>
        <dbReference type="EMBL" id="KAK1416164.1"/>
    </source>
</evidence>
<dbReference type="PANTHER" id="PTHR31003:SF38">
    <property type="entry name" value="TRANSCRIPTION FACTOR MYB-RELATED FAMILY"/>
    <property type="match status" value="1"/>
</dbReference>
<dbReference type="PROSITE" id="PS51294">
    <property type="entry name" value="HTH_MYB"/>
    <property type="match status" value="1"/>
</dbReference>
<evidence type="ECO:0000256" key="2">
    <source>
        <dbReference type="ARBA" id="ARBA00023015"/>
    </source>
</evidence>
<dbReference type="Pfam" id="PF26575">
    <property type="entry name" value="HHO5_N"/>
    <property type="match status" value="1"/>
</dbReference>
<keyword evidence="5" id="KW-0539">Nucleus</keyword>
<dbReference type="InterPro" id="IPR009057">
    <property type="entry name" value="Homeodomain-like_sf"/>
</dbReference>
<sequence>MCLLSSSSDGREMVLFGINQSAFGDEVRRYKEYIAALDEELKKIQVFERELPLCLQLVSQAIERCRQQMSSLTITESSFDGQSDQCSDQTSSDPFPVLEEFIPMKATSSTNYEDLDHDDHDQRQLKQQLSSHDQSMFTCTKDWLASAQLSIQAPNPPIEEELFSEKTLTMEKKKTTIGSSADGDGSGGEDRGRSKKERRCWSPELHRRFLHALQQLGGAHVATPKQIKELMKVNGLTNDEIKSHLQKYRLHAKRLNTTINNDTITPQLLVVGRIWMPPLDYTSTNTTTSLLPPSMTSFQNKTKQQ</sequence>
<keyword evidence="9" id="KW-1185">Reference proteome</keyword>
<evidence type="ECO:0000259" key="7">
    <source>
        <dbReference type="PROSITE" id="PS51294"/>
    </source>
</evidence>
<accession>A0AAD8NP14</accession>
<comment type="subcellular location">
    <subcellularLocation>
        <location evidence="1">Nucleus</location>
    </subcellularLocation>
</comment>
<proteinExistence type="predicted"/>
<dbReference type="GO" id="GO:0003700">
    <property type="term" value="F:DNA-binding transcription factor activity"/>
    <property type="evidence" value="ECO:0007669"/>
    <property type="project" value="InterPro"/>
</dbReference>
<evidence type="ECO:0000256" key="1">
    <source>
        <dbReference type="ARBA" id="ARBA00004123"/>
    </source>
</evidence>
<dbReference type="AlphaFoldDB" id="A0AAD8NP14"/>
<comment type="caution">
    <text evidence="8">The sequence shown here is derived from an EMBL/GenBank/DDBJ whole genome shotgun (WGS) entry which is preliminary data.</text>
</comment>
<evidence type="ECO:0000256" key="4">
    <source>
        <dbReference type="ARBA" id="ARBA00023163"/>
    </source>
</evidence>
<dbReference type="Gene3D" id="1.10.10.60">
    <property type="entry name" value="Homeodomain-like"/>
    <property type="match status" value="1"/>
</dbReference>
<feature type="region of interest" description="Disordered" evidence="6">
    <location>
        <begin position="171"/>
        <end position="199"/>
    </location>
</feature>
<gene>
    <name evidence="8" type="ORF">QVD17_31952</name>
</gene>
<protein>
    <recommendedName>
        <fullName evidence="7">HTH myb-type domain-containing protein</fullName>
    </recommendedName>
</protein>
<dbReference type="Pfam" id="PF00249">
    <property type="entry name" value="Myb_DNA-binding"/>
    <property type="match status" value="1"/>
</dbReference>
<dbReference type="NCBIfam" id="TIGR01557">
    <property type="entry name" value="myb_SHAQKYF"/>
    <property type="match status" value="1"/>
</dbReference>
<dbReference type="EMBL" id="JAUHHV010000008">
    <property type="protein sequence ID" value="KAK1416164.1"/>
    <property type="molecule type" value="Genomic_DNA"/>
</dbReference>
<organism evidence="8 9">
    <name type="scientific">Tagetes erecta</name>
    <name type="common">African marigold</name>
    <dbReference type="NCBI Taxonomy" id="13708"/>
    <lineage>
        <taxon>Eukaryota</taxon>
        <taxon>Viridiplantae</taxon>
        <taxon>Streptophyta</taxon>
        <taxon>Embryophyta</taxon>
        <taxon>Tracheophyta</taxon>
        <taxon>Spermatophyta</taxon>
        <taxon>Magnoliopsida</taxon>
        <taxon>eudicotyledons</taxon>
        <taxon>Gunneridae</taxon>
        <taxon>Pentapetalae</taxon>
        <taxon>asterids</taxon>
        <taxon>campanulids</taxon>
        <taxon>Asterales</taxon>
        <taxon>Asteraceae</taxon>
        <taxon>Asteroideae</taxon>
        <taxon>Heliantheae alliance</taxon>
        <taxon>Tageteae</taxon>
        <taxon>Tagetes</taxon>
    </lineage>
</organism>
<keyword evidence="2" id="KW-0805">Transcription regulation</keyword>
<dbReference type="PANTHER" id="PTHR31003">
    <property type="entry name" value="MYB FAMILY TRANSCRIPTION FACTOR"/>
    <property type="match status" value="1"/>
</dbReference>
<dbReference type="InterPro" id="IPR058673">
    <property type="entry name" value="HHO5-like_N"/>
</dbReference>
<dbReference type="SUPFAM" id="SSF46689">
    <property type="entry name" value="Homeodomain-like"/>
    <property type="match status" value="1"/>
</dbReference>
<evidence type="ECO:0000256" key="5">
    <source>
        <dbReference type="ARBA" id="ARBA00023242"/>
    </source>
</evidence>
<name>A0AAD8NP14_TARER</name>
<dbReference type="InterPro" id="IPR017930">
    <property type="entry name" value="Myb_dom"/>
</dbReference>
<evidence type="ECO:0000313" key="9">
    <source>
        <dbReference type="Proteomes" id="UP001229421"/>
    </source>
</evidence>
<reference evidence="8" key="1">
    <citation type="journal article" date="2023" name="bioRxiv">
        <title>Improved chromosome-level genome assembly for marigold (Tagetes erecta).</title>
        <authorList>
            <person name="Jiang F."/>
            <person name="Yuan L."/>
            <person name="Wang S."/>
            <person name="Wang H."/>
            <person name="Xu D."/>
            <person name="Wang A."/>
            <person name="Fan W."/>
        </authorList>
    </citation>
    <scope>NUCLEOTIDE SEQUENCE</scope>
    <source>
        <strain evidence="8">WSJ</strain>
        <tissue evidence="8">Leaf</tissue>
    </source>
</reference>
<keyword evidence="4" id="KW-0804">Transcription</keyword>
<dbReference type="InterPro" id="IPR001005">
    <property type="entry name" value="SANT/Myb"/>
</dbReference>